<evidence type="ECO:0000313" key="10">
    <source>
        <dbReference type="EMBL" id="TWO34645.1"/>
    </source>
</evidence>
<dbReference type="Gene3D" id="2.170.130.10">
    <property type="entry name" value="TonB-dependent receptor, plug domain"/>
    <property type="match status" value="1"/>
</dbReference>
<dbReference type="EMBL" id="SMZJ02000001">
    <property type="protein sequence ID" value="TWO34645.1"/>
    <property type="molecule type" value="Genomic_DNA"/>
</dbReference>
<evidence type="ECO:0000256" key="3">
    <source>
        <dbReference type="ARBA" id="ARBA00022452"/>
    </source>
</evidence>
<accession>A0A562YHY5</accession>
<evidence type="ECO:0000313" key="11">
    <source>
        <dbReference type="Proteomes" id="UP000295814"/>
    </source>
</evidence>
<dbReference type="NCBIfam" id="TIGR04056">
    <property type="entry name" value="OMP_RagA_SusC"/>
    <property type="match status" value="1"/>
</dbReference>
<keyword evidence="5 7" id="KW-0472">Membrane</keyword>
<dbReference type="SUPFAM" id="SSF56935">
    <property type="entry name" value="Porins"/>
    <property type="match status" value="1"/>
</dbReference>
<dbReference type="FunFam" id="2.60.40.1120:FF:000003">
    <property type="entry name" value="Outer membrane protein Omp121"/>
    <property type="match status" value="1"/>
</dbReference>
<dbReference type="Pfam" id="PF07715">
    <property type="entry name" value="Plug"/>
    <property type="match status" value="1"/>
</dbReference>
<dbReference type="Proteomes" id="UP000295814">
    <property type="component" value="Unassembled WGS sequence"/>
</dbReference>
<feature type="chain" id="PRO_5022964675" evidence="8">
    <location>
        <begin position="21"/>
        <end position="1018"/>
    </location>
</feature>
<protein>
    <submittedName>
        <fullName evidence="10">TonB-dependent receptor</fullName>
    </submittedName>
</protein>
<keyword evidence="10" id="KW-0675">Receptor</keyword>
<dbReference type="Gene3D" id="2.40.170.20">
    <property type="entry name" value="TonB-dependent receptor, beta-barrel domain"/>
    <property type="match status" value="1"/>
</dbReference>
<comment type="subcellular location">
    <subcellularLocation>
        <location evidence="1 7">Cell outer membrane</location>
        <topology evidence="1 7">Multi-pass membrane protein</topology>
    </subcellularLocation>
</comment>
<dbReference type="InterPro" id="IPR036942">
    <property type="entry name" value="Beta-barrel_TonB_sf"/>
</dbReference>
<dbReference type="InterPro" id="IPR023997">
    <property type="entry name" value="TonB-dep_OMP_SusC/RagA_CS"/>
</dbReference>
<feature type="domain" description="TonB-dependent receptor plug" evidence="9">
    <location>
        <begin position="112"/>
        <end position="233"/>
    </location>
</feature>
<evidence type="ECO:0000256" key="8">
    <source>
        <dbReference type="SAM" id="SignalP"/>
    </source>
</evidence>
<dbReference type="InterPro" id="IPR039426">
    <property type="entry name" value="TonB-dep_rcpt-like"/>
</dbReference>
<dbReference type="AlphaFoldDB" id="A0A562YHY5"/>
<dbReference type="NCBIfam" id="TIGR04057">
    <property type="entry name" value="SusC_RagA_signa"/>
    <property type="match status" value="1"/>
</dbReference>
<evidence type="ECO:0000256" key="5">
    <source>
        <dbReference type="ARBA" id="ARBA00023136"/>
    </source>
</evidence>
<reference evidence="10 11" key="1">
    <citation type="submission" date="2019-03" db="EMBL/GenBank/DDBJ databases">
        <authorList>
            <person name="Zhong Y.L."/>
        </authorList>
    </citation>
    <scope>NUCLEOTIDE SEQUENCE [LARGE SCALE GENOMIC DNA]</scope>
    <source>
        <strain evidence="10 11">W255</strain>
    </source>
</reference>
<dbReference type="InterPro" id="IPR023996">
    <property type="entry name" value="TonB-dep_OMP_SusC/RagA"/>
</dbReference>
<evidence type="ECO:0000256" key="1">
    <source>
        <dbReference type="ARBA" id="ARBA00004571"/>
    </source>
</evidence>
<dbReference type="GO" id="GO:0009279">
    <property type="term" value="C:cell outer membrane"/>
    <property type="evidence" value="ECO:0007669"/>
    <property type="project" value="UniProtKB-SubCell"/>
</dbReference>
<keyword evidence="6 7" id="KW-0998">Cell outer membrane</keyword>
<evidence type="ECO:0000256" key="7">
    <source>
        <dbReference type="PROSITE-ProRule" id="PRU01360"/>
    </source>
</evidence>
<dbReference type="Pfam" id="PF13715">
    <property type="entry name" value="CarbopepD_reg_2"/>
    <property type="match status" value="1"/>
</dbReference>
<keyword evidence="3 7" id="KW-1134">Transmembrane beta strand</keyword>
<evidence type="ECO:0000256" key="2">
    <source>
        <dbReference type="ARBA" id="ARBA00022448"/>
    </source>
</evidence>
<dbReference type="InterPro" id="IPR012910">
    <property type="entry name" value="Plug_dom"/>
</dbReference>
<keyword evidence="11" id="KW-1185">Reference proteome</keyword>
<dbReference type="Gene3D" id="2.60.40.1120">
    <property type="entry name" value="Carboxypeptidase-like, regulatory domain"/>
    <property type="match status" value="1"/>
</dbReference>
<organism evidence="10 11">
    <name type="scientific">Seonamhaeicola sediminis</name>
    <dbReference type="NCBI Taxonomy" id="2528206"/>
    <lineage>
        <taxon>Bacteria</taxon>
        <taxon>Pseudomonadati</taxon>
        <taxon>Bacteroidota</taxon>
        <taxon>Flavobacteriia</taxon>
        <taxon>Flavobacteriales</taxon>
        <taxon>Flavobacteriaceae</taxon>
    </lineage>
</organism>
<feature type="signal peptide" evidence="8">
    <location>
        <begin position="1"/>
        <end position="20"/>
    </location>
</feature>
<evidence type="ECO:0000256" key="6">
    <source>
        <dbReference type="ARBA" id="ARBA00023237"/>
    </source>
</evidence>
<evidence type="ECO:0000256" key="4">
    <source>
        <dbReference type="ARBA" id="ARBA00022692"/>
    </source>
</evidence>
<evidence type="ECO:0000259" key="9">
    <source>
        <dbReference type="Pfam" id="PF07715"/>
    </source>
</evidence>
<dbReference type="PROSITE" id="PS52016">
    <property type="entry name" value="TONB_DEPENDENT_REC_3"/>
    <property type="match status" value="1"/>
</dbReference>
<keyword evidence="8" id="KW-0732">Signal</keyword>
<dbReference type="SUPFAM" id="SSF49464">
    <property type="entry name" value="Carboxypeptidase regulatory domain-like"/>
    <property type="match status" value="1"/>
</dbReference>
<comment type="caution">
    <text evidence="10">The sequence shown here is derived from an EMBL/GenBank/DDBJ whole genome shotgun (WGS) entry which is preliminary data.</text>
</comment>
<dbReference type="OrthoDB" id="9768177at2"/>
<keyword evidence="4 7" id="KW-0812">Transmembrane</keyword>
<gene>
    <name evidence="10" type="ORF">E1J38_001965</name>
</gene>
<sequence length="1018" mass="112796">MKKLKLLLTLFIGVSSIAFAQDTVSGVVTDEQNVPIPGVNVLIKGTTTGVATDFDGNYTIEATNGAVIVFSYLGYQTLEIVYSGQSPLNVQMKEDTAQLDEVVVIGYGAVKRKDLTGAVVSIGSDDVVEQRKTDVASAIQGRLAGVDVRVLNNKPGAPLSINIRGNGSIRNNNQGNDGVSDSPFSDLSQPLYVVDGIFFDNIIALNPADIQQIDVLKDASSTAIYGARGANGVVIITTKNGLEGRTRFTYDATFGVRSAVNVPNFYNGDEYVAFVNDVVRARDFANLLNGGPATVADYNSIVPDTTVEFIGAEEQSNAVNRNYTDWIGLFQETGIQTSHTLSASGGENGLVYNTSIGYLKDEGVVGIEAFERYNLSAALSKKVNEQLTFGVKAYLSYSEREQGSLELFRSSFRLAPTVNPFNDDGSLDLIPDEQDQRFINPIYEEQGAWRLNTKRFDIIANAFLQYKPLKWLDLKTQFSPSVSYDRNGESRGLLTKAARNEPNRTRAVYNSASVVTYTWDNIANMNFDLDENNNVKATLISSLFLREFERGDIQTRNLNTDNFLFFNTRAGLDIRDYNSGFLKDNIASFAARVNYAYKDKYLLTLTGRYDGASRLAVGNKWDFFPSAALAWKVSEEDFMQNIDWLSNMKVRLSYGQTGNIDTVGPYSSLSFLGNSTYLLGDDLVNTQFVAGLPNTELTWAVSTETNVGLDFSLLNSRVNITMDYYNKDTDGSLFPRSLLALSGFSSAIGNFGEVRSRGFEFVLNTTNIQNDNFKWTTNFNFSRNRDEILRIDGDVEEVPFGRHGVTKVGEDPAAIFSFENDGIWQLDEYAEAATFGARPGQYKFVDQNNDGVINNEDKVVIGSPTPDWIAGMTNTFTYKNFEARIQINTRQGSLGHSEWYQNFAPYQNDQAKFNKINIDYWTPNNPNASRPALSYAHPGEYYYESFDFVKVGNIGFSYTLPSAFLDKIQLDGARLSLDIQNPFVFTDYEGPDPESGLQNSYGAGYMTKVVLFGLNVSL</sequence>
<comment type="similarity">
    <text evidence="7">Belongs to the TonB-dependent receptor family.</text>
</comment>
<dbReference type="RefSeq" id="WP_133354420.1">
    <property type="nucleotide sequence ID" value="NZ_SMZJ02000001.1"/>
</dbReference>
<name>A0A562YHY5_9FLAO</name>
<keyword evidence="2 7" id="KW-0813">Transport</keyword>
<dbReference type="InterPro" id="IPR037066">
    <property type="entry name" value="Plug_dom_sf"/>
</dbReference>
<proteinExistence type="inferred from homology"/>
<reference evidence="10 11" key="2">
    <citation type="submission" date="2019-07" db="EMBL/GenBank/DDBJ databases">
        <title>Seonamhaeicola sp. W255 draft genome.</title>
        <authorList>
            <person name="Zhang X.-Y."/>
            <person name="Zhang R."/>
            <person name="Zhong Y.-L."/>
            <person name="Du Z.-J."/>
        </authorList>
    </citation>
    <scope>NUCLEOTIDE SEQUENCE [LARGE SCALE GENOMIC DNA]</scope>
    <source>
        <strain evidence="10 11">W255</strain>
    </source>
</reference>
<dbReference type="InterPro" id="IPR008969">
    <property type="entry name" value="CarboxyPept-like_regulatory"/>
</dbReference>